<protein>
    <submittedName>
        <fullName evidence="2">Uncharacterized protein</fullName>
    </submittedName>
</protein>
<evidence type="ECO:0000256" key="1">
    <source>
        <dbReference type="SAM" id="MobiDB-lite"/>
    </source>
</evidence>
<dbReference type="EMBL" id="BMML01000033">
    <property type="protein sequence ID" value="GGN40871.1"/>
    <property type="molecule type" value="Genomic_DNA"/>
</dbReference>
<proteinExistence type="predicted"/>
<comment type="caution">
    <text evidence="2">The sequence shown here is derived from an EMBL/GenBank/DDBJ whole genome shotgun (WGS) entry which is preliminary data.</text>
</comment>
<dbReference type="AlphaFoldDB" id="A0A917XMJ1"/>
<accession>A0A917XMJ1</accession>
<dbReference type="RefSeq" id="WP_189268625.1">
    <property type="nucleotide sequence ID" value="NZ_BMML01000033.1"/>
</dbReference>
<sequence>MTTINQAIVSEAEPSARANPFPGADTYSWTRAFSEALALDTGLPPLVTDAIAAYVIRPKRYLTKARTETVHRLRSGVIVKDEQTGLHVLSVTTHGFAGTPTEYNERVRSAFDSPAQPDASPDRVLPRLTTGSGPNGTALPFVTTAEPVEPTVLNSLLGIMDVALTEADRKRDYDLAEDMTVFGQTNRTMHVPFVRTITENHQGAPVIRKVVDLVAIKGSNRSRARLKLHGLTARSTAFGVRIDKLDLPEPRAGQPAPPEYIADPVIWVPAFANTLRNAFASTGHRLHETAQAAAEVAVVQMQIIVGTDNPAEFHNTVFDPNRADHRRPQLDYPLAEKSTSDMRAVLREVKASGLITEPVRAWLAGEDSEPDALPGSVTDARDRRDRALLGMAFPKELGNDRAVARVLGEPERHYDSREENVTLRLRMVSAAIAEGYRTRWNPRLLDGTLYSHFIARRGTLADLPDWRTALVQAEADKTELYDFLVTRGLHWLAEHGMVEADRGSADGQQGPGRRSGVSARNALLLKPVQTIALMREIARANDAGTPPRQIDETGAPVDGTVADRIWFSVTFPKTGRAKKKVDDRPSASDSAPPQQPKRSPEQVLLDAQLRLVTSLSSELPQAFLAALAVAREAIAAGAAVGKPALADPPSYSVEVMEQALIRLKRDLAYMQAGLTDMKGETEVTIDSATEQVANAEGGR</sequence>
<evidence type="ECO:0000313" key="3">
    <source>
        <dbReference type="Proteomes" id="UP000653411"/>
    </source>
</evidence>
<feature type="region of interest" description="Disordered" evidence="1">
    <location>
        <begin position="112"/>
        <end position="139"/>
    </location>
</feature>
<gene>
    <name evidence="2" type="ORF">GCM10011578_088550</name>
</gene>
<name>A0A917XMJ1_9ACTN</name>
<feature type="region of interest" description="Disordered" evidence="1">
    <location>
        <begin position="576"/>
        <end position="601"/>
    </location>
</feature>
<dbReference type="Proteomes" id="UP000653411">
    <property type="component" value="Unassembled WGS sequence"/>
</dbReference>
<reference evidence="2" key="1">
    <citation type="journal article" date="2014" name="Int. J. Syst. Evol. Microbiol.">
        <title>Complete genome sequence of Corynebacterium casei LMG S-19264T (=DSM 44701T), isolated from a smear-ripened cheese.</title>
        <authorList>
            <consortium name="US DOE Joint Genome Institute (JGI-PGF)"/>
            <person name="Walter F."/>
            <person name="Albersmeier A."/>
            <person name="Kalinowski J."/>
            <person name="Ruckert C."/>
        </authorList>
    </citation>
    <scope>NUCLEOTIDE SEQUENCE</scope>
    <source>
        <strain evidence="2">CGMCC 4.7110</strain>
    </source>
</reference>
<evidence type="ECO:0000313" key="2">
    <source>
        <dbReference type="EMBL" id="GGN40871.1"/>
    </source>
</evidence>
<reference evidence="2" key="2">
    <citation type="submission" date="2020-09" db="EMBL/GenBank/DDBJ databases">
        <authorList>
            <person name="Sun Q."/>
            <person name="Zhou Y."/>
        </authorList>
    </citation>
    <scope>NUCLEOTIDE SEQUENCE</scope>
    <source>
        <strain evidence="2">CGMCC 4.7110</strain>
    </source>
</reference>
<organism evidence="2 3">
    <name type="scientific">Streptomyces fuscichromogenes</name>
    <dbReference type="NCBI Taxonomy" id="1324013"/>
    <lineage>
        <taxon>Bacteria</taxon>
        <taxon>Bacillati</taxon>
        <taxon>Actinomycetota</taxon>
        <taxon>Actinomycetes</taxon>
        <taxon>Kitasatosporales</taxon>
        <taxon>Streptomycetaceae</taxon>
        <taxon>Streptomyces</taxon>
    </lineage>
</organism>
<keyword evidence="3" id="KW-1185">Reference proteome</keyword>